<evidence type="ECO:0000313" key="9">
    <source>
        <dbReference type="EMBL" id="QEI08392.1"/>
    </source>
</evidence>
<dbReference type="EC" id="4.2.1.46" evidence="4 7"/>
<dbReference type="GO" id="GO:0009225">
    <property type="term" value="P:nucleotide-sugar metabolic process"/>
    <property type="evidence" value="ECO:0007669"/>
    <property type="project" value="InterPro"/>
</dbReference>
<evidence type="ECO:0000256" key="4">
    <source>
        <dbReference type="ARBA" id="ARBA00011990"/>
    </source>
</evidence>
<dbReference type="InterPro" id="IPR036291">
    <property type="entry name" value="NAD(P)-bd_dom_sf"/>
</dbReference>
<dbReference type="Gene3D" id="3.40.50.720">
    <property type="entry name" value="NAD(P)-binding Rossmann-like Domain"/>
    <property type="match status" value="1"/>
</dbReference>
<organism evidence="9 10">
    <name type="scientific">Pigmentiphaga aceris</name>
    <dbReference type="NCBI Taxonomy" id="1940612"/>
    <lineage>
        <taxon>Bacteria</taxon>
        <taxon>Pseudomonadati</taxon>
        <taxon>Pseudomonadota</taxon>
        <taxon>Betaproteobacteria</taxon>
        <taxon>Burkholderiales</taxon>
        <taxon>Alcaligenaceae</taxon>
        <taxon>Pigmentiphaga</taxon>
    </lineage>
</organism>
<comment type="similarity">
    <text evidence="3 7">Belongs to the NAD(P)-dependent epimerase/dehydratase family. dTDP-glucose dehydratase subfamily.</text>
</comment>
<keyword evidence="5" id="KW-0520">NAD</keyword>
<dbReference type="InterPro" id="IPR005888">
    <property type="entry name" value="dTDP_Gluc_deHydtase"/>
</dbReference>
<proteinExistence type="inferred from homology"/>
<dbReference type="CDD" id="cd05246">
    <property type="entry name" value="dTDP_GD_SDR_e"/>
    <property type="match status" value="1"/>
</dbReference>
<dbReference type="Gene3D" id="3.90.25.10">
    <property type="entry name" value="UDP-galactose 4-epimerase, domain 1"/>
    <property type="match status" value="1"/>
</dbReference>
<evidence type="ECO:0000313" key="10">
    <source>
        <dbReference type="Proteomes" id="UP000325161"/>
    </source>
</evidence>
<dbReference type="RefSeq" id="WP_148817863.1">
    <property type="nucleotide sequence ID" value="NZ_CP043046.1"/>
</dbReference>
<dbReference type="AlphaFoldDB" id="A0A5C0B1E4"/>
<gene>
    <name evidence="9" type="primary">rfbB</name>
    <name evidence="9" type="ORF">FXN63_23055</name>
</gene>
<dbReference type="KEGG" id="pacr:FXN63_23055"/>
<evidence type="ECO:0000256" key="1">
    <source>
        <dbReference type="ARBA" id="ARBA00001539"/>
    </source>
</evidence>
<accession>A0A5C0B1E4</accession>
<reference evidence="9 10" key="1">
    <citation type="submission" date="2019-08" db="EMBL/GenBank/DDBJ databases">
        <title>Amphibian skin-associated Pigmentiphaga: genome sequence and occurrence across geography and hosts.</title>
        <authorList>
            <person name="Bletz M.C."/>
            <person name="Bunk B."/>
            <person name="Sproeer C."/>
            <person name="Biwer P."/>
            <person name="Reiter S."/>
            <person name="Rabemananjara F.C.E."/>
            <person name="Schulz S."/>
            <person name="Overmann J."/>
            <person name="Vences M."/>
        </authorList>
    </citation>
    <scope>NUCLEOTIDE SEQUENCE [LARGE SCALE GENOMIC DNA]</scope>
    <source>
        <strain evidence="9 10">Mada1488</strain>
    </source>
</reference>
<dbReference type="Pfam" id="PF16363">
    <property type="entry name" value="GDP_Man_Dehyd"/>
    <property type="match status" value="1"/>
</dbReference>
<dbReference type="PANTHER" id="PTHR43000">
    <property type="entry name" value="DTDP-D-GLUCOSE 4,6-DEHYDRATASE-RELATED"/>
    <property type="match status" value="1"/>
</dbReference>
<evidence type="ECO:0000259" key="8">
    <source>
        <dbReference type="Pfam" id="PF16363"/>
    </source>
</evidence>
<keyword evidence="6 7" id="KW-0456">Lyase</keyword>
<dbReference type="SUPFAM" id="SSF51735">
    <property type="entry name" value="NAD(P)-binding Rossmann-fold domains"/>
    <property type="match status" value="1"/>
</dbReference>
<sequence>MILISGGAGFIGSNFVHHLIRKTSDSVVNIDALTYAGNLRNLADLDEANRHVFLHGDIRDAQLLRDTLTRYRPKAIINFAAESHVDRSIAGPQDFVHTNVLGTFQLLSAAKDYWTALNNQERDQFRFIHISTDEVYGTLHVNDAPFTERHAYSPNSPYAATKAASDHLVRSYFHTYGFPAITTNCSNNYGARQFPEKLIPLCINNALTGKSIPIYGDGNQIRDWLYVDDHCAAIQATLEQGTPGEVYNIGGWNEKTNLEVVSAVCGILDNQKPRVDGRSYADQITFVRDRPGHDRRYAIDASKIEREIGWRPAETFDTGIRKTVQWYLDNQAWVADVTSGAYRQWINKQYADN</sequence>
<evidence type="ECO:0000256" key="2">
    <source>
        <dbReference type="ARBA" id="ARBA00001911"/>
    </source>
</evidence>
<dbReference type="InterPro" id="IPR016040">
    <property type="entry name" value="NAD(P)-bd_dom"/>
</dbReference>
<name>A0A5C0B1E4_9BURK</name>
<dbReference type="GO" id="GO:0008460">
    <property type="term" value="F:dTDP-glucose 4,6-dehydratase activity"/>
    <property type="evidence" value="ECO:0007669"/>
    <property type="project" value="UniProtKB-EC"/>
</dbReference>
<keyword evidence="10" id="KW-1185">Reference proteome</keyword>
<comment type="cofactor">
    <cofactor evidence="2 7">
        <name>NAD(+)</name>
        <dbReference type="ChEBI" id="CHEBI:57540"/>
    </cofactor>
</comment>
<protein>
    <recommendedName>
        <fullName evidence="4 7">dTDP-glucose 4,6-dehydratase</fullName>
        <ecNumber evidence="4 7">4.2.1.46</ecNumber>
    </recommendedName>
</protein>
<feature type="domain" description="NAD(P)-binding" evidence="8">
    <location>
        <begin position="3"/>
        <end position="323"/>
    </location>
</feature>
<dbReference type="OrthoDB" id="9803010at2"/>
<evidence type="ECO:0000256" key="3">
    <source>
        <dbReference type="ARBA" id="ARBA00008178"/>
    </source>
</evidence>
<dbReference type="NCBIfam" id="TIGR01181">
    <property type="entry name" value="dTDP_gluc_dehyt"/>
    <property type="match status" value="1"/>
</dbReference>
<comment type="catalytic activity">
    <reaction evidence="1 7">
        <text>dTDP-alpha-D-glucose = dTDP-4-dehydro-6-deoxy-alpha-D-glucose + H2O</text>
        <dbReference type="Rhea" id="RHEA:17221"/>
        <dbReference type="ChEBI" id="CHEBI:15377"/>
        <dbReference type="ChEBI" id="CHEBI:57477"/>
        <dbReference type="ChEBI" id="CHEBI:57649"/>
        <dbReference type="EC" id="4.2.1.46"/>
    </reaction>
</comment>
<dbReference type="EMBL" id="CP043046">
    <property type="protein sequence ID" value="QEI08392.1"/>
    <property type="molecule type" value="Genomic_DNA"/>
</dbReference>
<evidence type="ECO:0000256" key="6">
    <source>
        <dbReference type="ARBA" id="ARBA00023239"/>
    </source>
</evidence>
<dbReference type="Proteomes" id="UP000325161">
    <property type="component" value="Chromosome"/>
</dbReference>
<evidence type="ECO:0000256" key="5">
    <source>
        <dbReference type="ARBA" id="ARBA00023027"/>
    </source>
</evidence>
<evidence type="ECO:0000256" key="7">
    <source>
        <dbReference type="RuleBase" id="RU004473"/>
    </source>
</evidence>